<feature type="domain" description="DUF7869" evidence="1">
    <location>
        <begin position="245"/>
        <end position="335"/>
    </location>
</feature>
<evidence type="ECO:0000259" key="1">
    <source>
        <dbReference type="Pfam" id="PF25273"/>
    </source>
</evidence>
<dbReference type="eggNOG" id="ENOG502TIHY">
    <property type="taxonomic scope" value="Eukaryota"/>
</dbReference>
<dbReference type="OrthoDB" id="10531112at2759"/>
<dbReference type="Pfam" id="PF25273">
    <property type="entry name" value="DUF7869"/>
    <property type="match status" value="1"/>
</dbReference>
<dbReference type="OMA" id="DIISSHC"/>
<dbReference type="Proteomes" id="UP000008281">
    <property type="component" value="Unassembled WGS sequence"/>
</dbReference>
<reference evidence="2" key="1">
    <citation type="submission" date="2007-07" db="EMBL/GenBank/DDBJ databases">
        <title>PCAP assembly of the Caenorhabditis remanei genome.</title>
        <authorList>
            <consortium name="The Caenorhabditis remanei Sequencing Consortium"/>
            <person name="Wilson R.K."/>
        </authorList>
    </citation>
    <scope>NUCLEOTIDE SEQUENCE [LARGE SCALE GENOMIC DNA]</scope>
    <source>
        <strain evidence="2">PB4641</strain>
    </source>
</reference>
<name>E3NHP6_CAERE</name>
<proteinExistence type="predicted"/>
<keyword evidence="3" id="KW-1185">Reference proteome</keyword>
<evidence type="ECO:0000313" key="2">
    <source>
        <dbReference type="EMBL" id="EFO98359.1"/>
    </source>
</evidence>
<dbReference type="InParanoid" id="E3NHP6"/>
<sequence length="474" mass="54496">MNDDTITVKELLDAENRFFDLGVPSKTYPSEDIISSHCCDKYYNMFISRIDVLKCRYLYIQFTQEHRVSGKEEIRYKFLGTLRRSDSDDVYVIPIIEGIEICSVLTSRIFGVSLSIFMSALTDYAPPKQEIREIYEKTVQKLSKTLHILEDTLTRCNTCVYLTEKLYDSANEEEKKEARQLRKDHFAIINRQRTITSTLCKMSREQNYDLIVLGLDAMSNNVSKLPAMLSRPKSIGDGDRMPVTVTTIRLLYQSVGHTHSTVDAHFGNVSSAMKTEMIMDPNELATIIERLPSVISVDTKPTIYDFSGLFNFIHKPTYLLSNNQLLLSKDYAGKVHWSAAPTMNSAELFEYECEEDTFKLFTEDFNLAKFNPTIRAPTREGVEDKLENLFKSAGPFLTENNRNNYRELLSVYGKEAFRSSIKMLNDKAAYVDQQDDLDYDEKHETILNYLKKNKVNVGRQAKHPIVTSGMRKMS</sequence>
<evidence type="ECO:0000313" key="3">
    <source>
        <dbReference type="Proteomes" id="UP000008281"/>
    </source>
</evidence>
<accession>E3NHP6</accession>
<dbReference type="HOGENOM" id="CLU_576521_0_0_1"/>
<dbReference type="EMBL" id="DS268683">
    <property type="protein sequence ID" value="EFO98359.1"/>
    <property type="molecule type" value="Genomic_DNA"/>
</dbReference>
<gene>
    <name evidence="2" type="ORF">CRE_24264</name>
</gene>
<dbReference type="AlphaFoldDB" id="E3NHP6"/>
<dbReference type="InterPro" id="IPR057191">
    <property type="entry name" value="DUF7869"/>
</dbReference>
<protein>
    <recommendedName>
        <fullName evidence="1">DUF7869 domain-containing protein</fullName>
    </recommendedName>
</protein>
<dbReference type="PANTHER" id="PTHR33153:SF3">
    <property type="entry name" value="TRAFFICKING PROTEIN PARTICLE COMPLEX SUBUNIT 11 DOMAIN-CONTAINING PROTEIN"/>
    <property type="match status" value="1"/>
</dbReference>
<organism evidence="3">
    <name type="scientific">Caenorhabditis remanei</name>
    <name type="common">Caenorhabditis vulgaris</name>
    <dbReference type="NCBI Taxonomy" id="31234"/>
    <lineage>
        <taxon>Eukaryota</taxon>
        <taxon>Metazoa</taxon>
        <taxon>Ecdysozoa</taxon>
        <taxon>Nematoda</taxon>
        <taxon>Chromadorea</taxon>
        <taxon>Rhabditida</taxon>
        <taxon>Rhabditina</taxon>
        <taxon>Rhabditomorpha</taxon>
        <taxon>Rhabditoidea</taxon>
        <taxon>Rhabditidae</taxon>
        <taxon>Peloderinae</taxon>
        <taxon>Caenorhabditis</taxon>
    </lineage>
</organism>
<dbReference type="PANTHER" id="PTHR33153">
    <property type="entry name" value="MYND-TYPE DOMAIN-CONTAINING PROTEIN"/>
    <property type="match status" value="1"/>
</dbReference>